<dbReference type="Pfam" id="PF13508">
    <property type="entry name" value="Acetyltransf_7"/>
    <property type="match status" value="1"/>
</dbReference>
<proteinExistence type="predicted"/>
<sequence>MSLILRPATPTDAGAVGAILSEFVDDTPWMPRIHTRAEDLAHAGDLIARGWVTVAETDGVQGFLARDGEDIQALYLTAPARGQGIGRALLEDAKARSPRLLLWTFVANEGARRFYERHGFREMTRTTGDNDEGLPDIRLLWERTHA</sequence>
<dbReference type="SUPFAM" id="SSF55729">
    <property type="entry name" value="Acyl-CoA N-acyltransferases (Nat)"/>
    <property type="match status" value="1"/>
</dbReference>
<reference evidence="4 5" key="1">
    <citation type="submission" date="2018-04" db="EMBL/GenBank/DDBJ databases">
        <title>Genomic Encyclopedia of Archaeal and Bacterial Type Strains, Phase II (KMG-II): from individual species to whole genera.</title>
        <authorList>
            <person name="Goeker M."/>
        </authorList>
    </citation>
    <scope>NUCLEOTIDE SEQUENCE [LARGE SCALE GENOMIC DNA]</scope>
    <source>
        <strain evidence="4 5">DSM 29329</strain>
    </source>
</reference>
<keyword evidence="5" id="KW-1185">Reference proteome</keyword>
<evidence type="ECO:0000313" key="4">
    <source>
        <dbReference type="EMBL" id="PTX52047.1"/>
    </source>
</evidence>
<dbReference type="OrthoDB" id="9797417at2"/>
<dbReference type="GO" id="GO:0016747">
    <property type="term" value="F:acyltransferase activity, transferring groups other than amino-acyl groups"/>
    <property type="evidence" value="ECO:0007669"/>
    <property type="project" value="InterPro"/>
</dbReference>
<dbReference type="EMBL" id="QBKN01000002">
    <property type="protein sequence ID" value="PTX52047.1"/>
    <property type="molecule type" value="Genomic_DNA"/>
</dbReference>
<keyword evidence="2 4" id="KW-0012">Acyltransferase</keyword>
<comment type="caution">
    <text evidence="4">The sequence shown here is derived from an EMBL/GenBank/DDBJ whole genome shotgun (WGS) entry which is preliminary data.</text>
</comment>
<dbReference type="PROSITE" id="PS51186">
    <property type="entry name" value="GNAT"/>
    <property type="match status" value="1"/>
</dbReference>
<accession>A0A2T6B7K5</accession>
<dbReference type="InterPro" id="IPR016181">
    <property type="entry name" value="Acyl_CoA_acyltransferase"/>
</dbReference>
<dbReference type="AlphaFoldDB" id="A0A2T6B7K5"/>
<evidence type="ECO:0000256" key="2">
    <source>
        <dbReference type="ARBA" id="ARBA00023315"/>
    </source>
</evidence>
<name>A0A2T6B7K5_9RHOB</name>
<evidence type="ECO:0000259" key="3">
    <source>
        <dbReference type="PROSITE" id="PS51186"/>
    </source>
</evidence>
<keyword evidence="1 4" id="KW-0808">Transferase</keyword>
<feature type="domain" description="N-acetyltransferase" evidence="3">
    <location>
        <begin position="3"/>
        <end position="141"/>
    </location>
</feature>
<evidence type="ECO:0000256" key="1">
    <source>
        <dbReference type="ARBA" id="ARBA00022679"/>
    </source>
</evidence>
<protein>
    <submittedName>
        <fullName evidence="4">L-amino acid N-acyltransferase YncA</fullName>
    </submittedName>
</protein>
<dbReference type="Gene3D" id="3.40.630.30">
    <property type="match status" value="1"/>
</dbReference>
<evidence type="ECO:0000313" key="5">
    <source>
        <dbReference type="Proteomes" id="UP000244069"/>
    </source>
</evidence>
<dbReference type="InterPro" id="IPR000182">
    <property type="entry name" value="GNAT_dom"/>
</dbReference>
<dbReference type="RefSeq" id="WP_107974520.1">
    <property type="nucleotide sequence ID" value="NZ_BMEZ01000002.1"/>
</dbReference>
<gene>
    <name evidence="4" type="ORF">C8N44_10292</name>
</gene>
<dbReference type="PANTHER" id="PTHR43877">
    <property type="entry name" value="AMINOALKYLPHOSPHONATE N-ACETYLTRANSFERASE-RELATED-RELATED"/>
    <property type="match status" value="1"/>
</dbReference>
<organism evidence="4 5">
    <name type="scientific">Allosediminivita pacifica</name>
    <dbReference type="NCBI Taxonomy" id="1267769"/>
    <lineage>
        <taxon>Bacteria</taxon>
        <taxon>Pseudomonadati</taxon>
        <taxon>Pseudomonadota</taxon>
        <taxon>Alphaproteobacteria</taxon>
        <taxon>Rhodobacterales</taxon>
        <taxon>Paracoccaceae</taxon>
        <taxon>Allosediminivita</taxon>
    </lineage>
</organism>
<dbReference type="Proteomes" id="UP000244069">
    <property type="component" value="Unassembled WGS sequence"/>
</dbReference>
<dbReference type="InterPro" id="IPR050832">
    <property type="entry name" value="Bact_Acetyltransf"/>
</dbReference>